<dbReference type="AlphaFoldDB" id="A0A2M6K9K6"/>
<reference evidence="1 2" key="1">
    <citation type="submission" date="2017-09" db="EMBL/GenBank/DDBJ databases">
        <title>Depth-based differentiation of microbial function through sediment-hosted aquifers and enrichment of novel symbionts in the deep terrestrial subsurface.</title>
        <authorList>
            <person name="Probst A.J."/>
            <person name="Ladd B."/>
            <person name="Jarett J.K."/>
            <person name="Geller-Mcgrath D.E."/>
            <person name="Sieber C.M."/>
            <person name="Emerson J.B."/>
            <person name="Anantharaman K."/>
            <person name="Thomas B.C."/>
            <person name="Malmstrom R."/>
            <person name="Stieglmeier M."/>
            <person name="Klingl A."/>
            <person name="Woyke T."/>
            <person name="Ryan C.M."/>
            <person name="Banfield J.F."/>
        </authorList>
    </citation>
    <scope>NUCLEOTIDE SEQUENCE [LARGE SCALE GENOMIC DNA]</scope>
    <source>
        <strain evidence="1">CG11_big_fil_rev_8_21_14_0_20_39_10</strain>
    </source>
</reference>
<evidence type="ECO:0000313" key="1">
    <source>
        <dbReference type="EMBL" id="PIR13560.1"/>
    </source>
</evidence>
<sequence>MEIFAVSERLAETVKEHPGENVFFLRKILGVSVLSWAVNQLLKEKFIFRKKFPGERYYRFYPGKKIIIDFILATMIERDRYNFTLKFLCAKEGLSEDEASGNEFAEKFCKFLKRLDRSYNFVKYSSLQKAPYDVVFYLGWGGDVYAHIAILDREVLKIFAGHLVRFAQKHGTLEISDRSIKLRKFS</sequence>
<dbReference type="EMBL" id="PCWW01000030">
    <property type="protein sequence ID" value="PIR13560.1"/>
    <property type="molecule type" value="Genomic_DNA"/>
</dbReference>
<proteinExistence type="predicted"/>
<protein>
    <submittedName>
        <fullName evidence="1">Uncharacterized protein</fullName>
    </submittedName>
</protein>
<gene>
    <name evidence="1" type="ORF">COV49_01770</name>
</gene>
<comment type="caution">
    <text evidence="1">The sequence shown here is derived from an EMBL/GenBank/DDBJ whole genome shotgun (WGS) entry which is preliminary data.</text>
</comment>
<dbReference type="Proteomes" id="UP000230869">
    <property type="component" value="Unassembled WGS sequence"/>
</dbReference>
<organism evidence="1 2">
    <name type="scientific">Candidatus Falkowbacteria bacterium CG11_big_fil_rev_8_21_14_0_20_39_10</name>
    <dbReference type="NCBI Taxonomy" id="1974570"/>
    <lineage>
        <taxon>Bacteria</taxon>
        <taxon>Candidatus Falkowiibacteriota</taxon>
    </lineage>
</organism>
<accession>A0A2M6K9K6</accession>
<name>A0A2M6K9K6_9BACT</name>
<evidence type="ECO:0000313" key="2">
    <source>
        <dbReference type="Proteomes" id="UP000230869"/>
    </source>
</evidence>